<gene>
    <name evidence="2" type="ORF">NCTC10821_03072</name>
</gene>
<dbReference type="InterPro" id="IPR034904">
    <property type="entry name" value="FSCA_dom_sf"/>
</dbReference>
<evidence type="ECO:0000259" key="1">
    <source>
        <dbReference type="Pfam" id="PF01883"/>
    </source>
</evidence>
<dbReference type="OrthoDB" id="153551at2"/>
<dbReference type="SUPFAM" id="SSF117916">
    <property type="entry name" value="Fe-S cluster assembly (FSCA) domain-like"/>
    <property type="match status" value="1"/>
</dbReference>
<sequence>MFSPVTLTVAGIRDEVLTALHTVTDPEVDRPITELGYVRSILVDDEGVAVHLRLPTADRSPNFAYLVVSDALDAVRDAEIGEVRMLLDDHHQVHVHDHLDRAFAVKAHTAAMQRCVTELVRRDGVPESELCHLTLRDLPPGPGKVALLRRRMSIGLSTCPNSRVMVGEDGRPLTAGHANPIP</sequence>
<accession>A0A378TFM1</accession>
<evidence type="ECO:0000313" key="2">
    <source>
        <dbReference type="EMBL" id="STZ59539.1"/>
    </source>
</evidence>
<dbReference type="EMBL" id="UGQT01000001">
    <property type="protein sequence ID" value="STZ59539.1"/>
    <property type="molecule type" value="Genomic_DNA"/>
</dbReference>
<dbReference type="InterPro" id="IPR002744">
    <property type="entry name" value="MIP18-like"/>
</dbReference>
<dbReference type="Proteomes" id="UP000254978">
    <property type="component" value="Unassembled WGS sequence"/>
</dbReference>
<dbReference type="AlphaFoldDB" id="A0A378TFM1"/>
<name>A0A378TFM1_9MYCO</name>
<feature type="domain" description="MIP18 family-like" evidence="1">
    <location>
        <begin position="13"/>
        <end position="78"/>
    </location>
</feature>
<protein>
    <submittedName>
        <fullName evidence="2">Putative metal-sulfur cluster biosynthetic enzyme</fullName>
    </submittedName>
</protein>
<keyword evidence="3" id="KW-1185">Reference proteome</keyword>
<evidence type="ECO:0000313" key="3">
    <source>
        <dbReference type="Proteomes" id="UP000254978"/>
    </source>
</evidence>
<dbReference type="Gene3D" id="3.30.300.130">
    <property type="entry name" value="Fe-S cluster assembly (FSCA)"/>
    <property type="match status" value="1"/>
</dbReference>
<dbReference type="Pfam" id="PF01883">
    <property type="entry name" value="FeS_assembly_P"/>
    <property type="match status" value="1"/>
</dbReference>
<proteinExistence type="predicted"/>
<reference evidence="2 3" key="1">
    <citation type="submission" date="2018-06" db="EMBL/GenBank/DDBJ databases">
        <authorList>
            <consortium name="Pathogen Informatics"/>
            <person name="Doyle S."/>
        </authorList>
    </citation>
    <scope>NUCLEOTIDE SEQUENCE [LARGE SCALE GENOMIC DNA]</scope>
    <source>
        <strain evidence="2 3">NCTC10821</strain>
    </source>
</reference>
<organism evidence="2 3">
    <name type="scientific">Mycolicibacterium tokaiense</name>
    <dbReference type="NCBI Taxonomy" id="39695"/>
    <lineage>
        <taxon>Bacteria</taxon>
        <taxon>Bacillati</taxon>
        <taxon>Actinomycetota</taxon>
        <taxon>Actinomycetes</taxon>
        <taxon>Mycobacteriales</taxon>
        <taxon>Mycobacteriaceae</taxon>
        <taxon>Mycolicibacterium</taxon>
    </lineage>
</organism>